<feature type="transmembrane region" description="Helical" evidence="1">
    <location>
        <begin position="49"/>
        <end position="68"/>
    </location>
</feature>
<keyword evidence="1" id="KW-0472">Membrane</keyword>
<dbReference type="AlphaFoldDB" id="C9ZIN9"/>
<dbReference type="Proteomes" id="UP000002316">
    <property type="component" value="Chromosome 1"/>
</dbReference>
<accession>C9ZIN9</accession>
<protein>
    <submittedName>
        <fullName evidence="2">Uncharacterized protein</fullName>
    </submittedName>
</protein>
<dbReference type="RefSeq" id="XP_011771472.1">
    <property type="nucleotide sequence ID" value="XM_011773170.1"/>
</dbReference>
<feature type="transmembrane region" description="Helical" evidence="1">
    <location>
        <begin position="88"/>
        <end position="106"/>
    </location>
</feature>
<name>C9ZIN9_TRYB9</name>
<evidence type="ECO:0000313" key="3">
    <source>
        <dbReference type="Proteomes" id="UP000002316"/>
    </source>
</evidence>
<keyword evidence="1" id="KW-0812">Transmembrane</keyword>
<keyword evidence="1" id="KW-1133">Transmembrane helix</keyword>
<organism evidence="2 3">
    <name type="scientific">Trypanosoma brucei gambiense (strain MHOM/CI/86/DAL972)</name>
    <dbReference type="NCBI Taxonomy" id="679716"/>
    <lineage>
        <taxon>Eukaryota</taxon>
        <taxon>Discoba</taxon>
        <taxon>Euglenozoa</taxon>
        <taxon>Kinetoplastea</taxon>
        <taxon>Metakinetoplastina</taxon>
        <taxon>Trypanosomatida</taxon>
        <taxon>Trypanosomatidae</taxon>
        <taxon>Trypanosoma</taxon>
    </lineage>
</organism>
<dbReference type="KEGG" id="tbg:TbgDal_I1970"/>
<reference evidence="3" key="1">
    <citation type="journal article" date="2010" name="PLoS Negl. Trop. Dis.">
        <title>The genome sequence of Trypanosoma brucei gambiense, causative agent of chronic human african trypanosomiasis.</title>
        <authorList>
            <person name="Jackson A.P."/>
            <person name="Sanders M."/>
            <person name="Berry A."/>
            <person name="McQuillan J."/>
            <person name="Aslett M.A."/>
            <person name="Quail M.A."/>
            <person name="Chukualim B."/>
            <person name="Capewell P."/>
            <person name="MacLeod A."/>
            <person name="Melville S.E."/>
            <person name="Gibson W."/>
            <person name="Barry J.D."/>
            <person name="Berriman M."/>
            <person name="Hertz-Fowler C."/>
        </authorList>
    </citation>
    <scope>NUCLEOTIDE SEQUENCE [LARGE SCALE GENOMIC DNA]</scope>
    <source>
        <strain evidence="3">MHOM/CI/86/DAL972</strain>
    </source>
</reference>
<evidence type="ECO:0000256" key="1">
    <source>
        <dbReference type="SAM" id="Phobius"/>
    </source>
</evidence>
<dbReference type="GeneID" id="23858271"/>
<dbReference type="EMBL" id="FN554964">
    <property type="protein sequence ID" value="CBH09031.1"/>
    <property type="molecule type" value="Genomic_DNA"/>
</dbReference>
<evidence type="ECO:0000313" key="2">
    <source>
        <dbReference type="EMBL" id="CBH09031.1"/>
    </source>
</evidence>
<proteinExistence type="predicted"/>
<gene>
    <name evidence="2" type="ORF">TbgDal_I1970</name>
</gene>
<sequence>MAKGKGIAGTLSRKLAPRVNYQHHQVYSNVPEDKLIGTVSHGRKLPHLLLLYSLLLLQLALPVSPYFIILGSPSLSLCHHLFNCLANLISHSMCTNWTCIFSVLFSPTKPHTHVVR</sequence>